<sequence length="407" mass="47222">MMIPKWRYVASALGILTAVHLLLSITHPTYSSYTSPAFLRGSGSLDYVQKHDPSIGNLVVPPSSVPRNHTDPNRRKANAAFVVLARNSDLYEFLSSMKQMEDRFNWWANYDYVFLNEEPFDDNFKEQTQLLTNAKCHYGLIEHDHWVQPDWIDEEKASAAREEMIRKKVIYGHSVPYRNMCRFNSGFFFRHPLLASYDYYWRIEPGVKFFCDLSFDPFLIMQDEKKVYAFTISLFEYVETIPTLWDATKEFIKANPQYLPEDNAMDFISDDGGETYNRCHFWSNFEIGDLNFWRSEAYMKYFEHLDAAGGFYYERWFTVSLIPPTFCIIEGDAPVHSIGAALFAPKDKIIRARKVTPIHEASVGVTPTTTSPSNGELRLFSECIGFKADPVPITRYSCTNKYVDMFK</sequence>
<name>A0ACC2V5Q6_9TREE</name>
<evidence type="ECO:0000313" key="2">
    <source>
        <dbReference type="Proteomes" id="UP001227268"/>
    </source>
</evidence>
<protein>
    <submittedName>
        <fullName evidence="1">Uncharacterized protein</fullName>
    </submittedName>
</protein>
<dbReference type="EMBL" id="JASBWT010000025">
    <property type="protein sequence ID" value="KAJ9094445.1"/>
    <property type="molecule type" value="Genomic_DNA"/>
</dbReference>
<keyword evidence="2" id="KW-1185">Reference proteome</keyword>
<dbReference type="Proteomes" id="UP001227268">
    <property type="component" value="Unassembled WGS sequence"/>
</dbReference>
<organism evidence="1 2">
    <name type="scientific">Naganishia friedmannii</name>
    <dbReference type="NCBI Taxonomy" id="89922"/>
    <lineage>
        <taxon>Eukaryota</taxon>
        <taxon>Fungi</taxon>
        <taxon>Dikarya</taxon>
        <taxon>Basidiomycota</taxon>
        <taxon>Agaricomycotina</taxon>
        <taxon>Tremellomycetes</taxon>
        <taxon>Filobasidiales</taxon>
        <taxon>Filobasidiaceae</taxon>
        <taxon>Naganishia</taxon>
    </lineage>
</organism>
<accession>A0ACC2V5Q6</accession>
<proteinExistence type="predicted"/>
<reference evidence="1" key="1">
    <citation type="submission" date="2023-04" db="EMBL/GenBank/DDBJ databases">
        <title>Draft Genome sequencing of Naganishia species isolated from polar environments using Oxford Nanopore Technology.</title>
        <authorList>
            <person name="Leo P."/>
            <person name="Venkateswaran K."/>
        </authorList>
    </citation>
    <scope>NUCLEOTIDE SEQUENCE</scope>
    <source>
        <strain evidence="1">MNA-CCFEE 5423</strain>
    </source>
</reference>
<comment type="caution">
    <text evidence="1">The sequence shown here is derived from an EMBL/GenBank/DDBJ whole genome shotgun (WGS) entry which is preliminary data.</text>
</comment>
<evidence type="ECO:0000313" key="1">
    <source>
        <dbReference type="EMBL" id="KAJ9094445.1"/>
    </source>
</evidence>
<gene>
    <name evidence="1" type="ORF">QFC21_005984</name>
</gene>